<reference evidence="8 9" key="1">
    <citation type="submission" date="2023-03" db="EMBL/GenBank/DDBJ databases">
        <title>Genome insight into feeding habits of ladybird beetles.</title>
        <authorList>
            <person name="Li H.-S."/>
            <person name="Huang Y.-H."/>
            <person name="Pang H."/>
        </authorList>
    </citation>
    <scope>NUCLEOTIDE SEQUENCE [LARGE SCALE GENOMIC DNA]</scope>
    <source>
        <strain evidence="8">SYSU_2023b</strain>
        <tissue evidence="8">Whole body</tissue>
    </source>
</reference>
<evidence type="ECO:0000313" key="9">
    <source>
        <dbReference type="Proteomes" id="UP001431783"/>
    </source>
</evidence>
<dbReference type="AlphaFoldDB" id="A0AAW1UEX6"/>
<evidence type="ECO:0000313" key="8">
    <source>
        <dbReference type="EMBL" id="KAK9882236.1"/>
    </source>
</evidence>
<evidence type="ECO:0000259" key="7">
    <source>
        <dbReference type="PROSITE" id="PS50097"/>
    </source>
</evidence>
<dbReference type="GO" id="GO:0008270">
    <property type="term" value="F:zinc ion binding"/>
    <property type="evidence" value="ECO:0007669"/>
    <property type="project" value="UniProtKB-KW"/>
</dbReference>
<comment type="caution">
    <text evidence="8">The sequence shown here is derived from an EMBL/GenBank/DDBJ whole genome shotgun (WGS) entry which is preliminary data.</text>
</comment>
<evidence type="ECO:0000256" key="1">
    <source>
        <dbReference type="ARBA" id="ARBA00004123"/>
    </source>
</evidence>
<dbReference type="InterPro" id="IPR011333">
    <property type="entry name" value="SKP1/BTB/POZ_sf"/>
</dbReference>
<dbReference type="InterPro" id="IPR051095">
    <property type="entry name" value="Dros_DevTransReg"/>
</dbReference>
<dbReference type="GO" id="GO:0006357">
    <property type="term" value="P:regulation of transcription by RNA polymerase II"/>
    <property type="evidence" value="ECO:0007669"/>
    <property type="project" value="TreeGrafter"/>
</dbReference>
<evidence type="ECO:0000256" key="6">
    <source>
        <dbReference type="SAM" id="MobiDB-lite"/>
    </source>
</evidence>
<proteinExistence type="predicted"/>
<sequence>MEGEQFSLCWNNFHSNLSSGFQALYKEENLVDVTLAAEGRHIKAHKTVLSICSPFFKELFRANPCEHPIVILQDVNYAALCSLLQFMYQGQVSVGQEEIPMFMRVAETLKVKGLTDNGSSNLDTNGINNFSGQKNVMKKPLRPVKKLIKPMQLQQQRHVSSPTPSTVKSPLPTTSMPPAKKMHLEETHHQMPINQSITNLQSHQLHQQHQPAAHNPEYEEPLLQPKMEPIDPPEDDDSTRQSFGEEQYDISSMMSQSFEENSADLMPPGWMPDANHDASSPGEGRLVFLRSGRGQLVLVHNGHMYTLGKAKDDKYMWICVKKKTYNCNGCVVTMEGPVLLARTAHNHPQLNDVIKKLQVPSALPMTALNMCKKDNT</sequence>
<dbReference type="EMBL" id="JARQZJ010000073">
    <property type="protein sequence ID" value="KAK9882236.1"/>
    <property type="molecule type" value="Genomic_DNA"/>
</dbReference>
<dbReference type="Proteomes" id="UP001431783">
    <property type="component" value="Unassembled WGS sequence"/>
</dbReference>
<dbReference type="SMART" id="SM00225">
    <property type="entry name" value="BTB"/>
    <property type="match status" value="1"/>
</dbReference>
<evidence type="ECO:0000256" key="2">
    <source>
        <dbReference type="ARBA" id="ARBA00022723"/>
    </source>
</evidence>
<evidence type="ECO:0000256" key="3">
    <source>
        <dbReference type="ARBA" id="ARBA00022771"/>
    </source>
</evidence>
<dbReference type="PANTHER" id="PTHR23110:SF99">
    <property type="entry name" value="BROAD-COMPLEX CORE PROTEIN ISOFORM 6"/>
    <property type="match status" value="1"/>
</dbReference>
<organism evidence="8 9">
    <name type="scientific">Henosepilachna vigintioctopunctata</name>
    <dbReference type="NCBI Taxonomy" id="420089"/>
    <lineage>
        <taxon>Eukaryota</taxon>
        <taxon>Metazoa</taxon>
        <taxon>Ecdysozoa</taxon>
        <taxon>Arthropoda</taxon>
        <taxon>Hexapoda</taxon>
        <taxon>Insecta</taxon>
        <taxon>Pterygota</taxon>
        <taxon>Neoptera</taxon>
        <taxon>Endopterygota</taxon>
        <taxon>Coleoptera</taxon>
        <taxon>Polyphaga</taxon>
        <taxon>Cucujiformia</taxon>
        <taxon>Coccinelloidea</taxon>
        <taxon>Coccinellidae</taxon>
        <taxon>Epilachninae</taxon>
        <taxon>Epilachnini</taxon>
        <taxon>Henosepilachna</taxon>
    </lineage>
</organism>
<dbReference type="GO" id="GO:0005634">
    <property type="term" value="C:nucleus"/>
    <property type="evidence" value="ECO:0007669"/>
    <property type="project" value="UniProtKB-SubCell"/>
</dbReference>
<feature type="region of interest" description="Disordered" evidence="6">
    <location>
        <begin position="151"/>
        <end position="179"/>
    </location>
</feature>
<keyword evidence="4" id="KW-0862">Zinc</keyword>
<name>A0AAW1UEX6_9CUCU</name>
<accession>A0AAW1UEX6</accession>
<keyword evidence="5" id="KW-0539">Nucleus</keyword>
<dbReference type="Pfam" id="PF04500">
    <property type="entry name" value="FLYWCH"/>
    <property type="match status" value="1"/>
</dbReference>
<keyword evidence="9" id="KW-1185">Reference proteome</keyword>
<keyword evidence="2" id="KW-0479">Metal-binding</keyword>
<dbReference type="CDD" id="cd18315">
    <property type="entry name" value="BTB_POZ_BAB-like"/>
    <property type="match status" value="1"/>
</dbReference>
<feature type="domain" description="BTB" evidence="7">
    <location>
        <begin position="31"/>
        <end position="96"/>
    </location>
</feature>
<dbReference type="PANTHER" id="PTHR23110">
    <property type="entry name" value="BTB DOMAIN TRANSCRIPTION FACTOR"/>
    <property type="match status" value="1"/>
</dbReference>
<feature type="compositionally biased region" description="Low complexity" evidence="6">
    <location>
        <begin position="160"/>
        <end position="174"/>
    </location>
</feature>
<dbReference type="SUPFAM" id="SSF54695">
    <property type="entry name" value="POZ domain"/>
    <property type="match status" value="1"/>
</dbReference>
<gene>
    <name evidence="8" type="ORF">WA026_019750</name>
</gene>
<protein>
    <recommendedName>
        <fullName evidence="7">BTB domain-containing protein</fullName>
    </recommendedName>
</protein>
<evidence type="ECO:0000256" key="4">
    <source>
        <dbReference type="ARBA" id="ARBA00022833"/>
    </source>
</evidence>
<evidence type="ECO:0000256" key="5">
    <source>
        <dbReference type="ARBA" id="ARBA00023242"/>
    </source>
</evidence>
<dbReference type="PROSITE" id="PS50097">
    <property type="entry name" value="BTB"/>
    <property type="match status" value="1"/>
</dbReference>
<dbReference type="Gene3D" id="2.20.25.240">
    <property type="match status" value="1"/>
</dbReference>
<comment type="subcellular location">
    <subcellularLocation>
        <location evidence="1">Nucleus</location>
    </subcellularLocation>
</comment>
<dbReference type="Pfam" id="PF00651">
    <property type="entry name" value="BTB"/>
    <property type="match status" value="1"/>
</dbReference>
<dbReference type="InterPro" id="IPR000210">
    <property type="entry name" value="BTB/POZ_dom"/>
</dbReference>
<keyword evidence="3" id="KW-0863">Zinc-finger</keyword>
<dbReference type="InterPro" id="IPR007588">
    <property type="entry name" value="Znf_FLYWCH"/>
</dbReference>
<dbReference type="Gene3D" id="3.30.710.10">
    <property type="entry name" value="Potassium Channel Kv1.1, Chain A"/>
    <property type="match status" value="1"/>
</dbReference>